<dbReference type="Gene3D" id="3.30.930.10">
    <property type="entry name" value="Bira Bifunctional Protein, Domain 2"/>
    <property type="match status" value="1"/>
</dbReference>
<dbReference type="PANTHER" id="PTHR11538:SF40">
    <property type="entry name" value="PHENYLALANINE--TRNA LIGASE ALPHA SUBUNIT"/>
    <property type="match status" value="1"/>
</dbReference>
<dbReference type="GO" id="GO:0000049">
    <property type="term" value="F:tRNA binding"/>
    <property type="evidence" value="ECO:0007669"/>
    <property type="project" value="InterPro"/>
</dbReference>
<gene>
    <name evidence="13" type="ORF">DRO04_01975</name>
</gene>
<dbReference type="PANTHER" id="PTHR11538">
    <property type="entry name" value="PHENYLALANYL-TRNA SYNTHETASE"/>
    <property type="match status" value="1"/>
</dbReference>
<dbReference type="InterPro" id="IPR002319">
    <property type="entry name" value="Phenylalanyl-tRNA_Synthase"/>
</dbReference>
<sequence length="265" mass="30504">VVGKPHPYVEFLNEARERLIAMGFEELETPTIIPEFFNFDILFQPQNHPARAWTETFRLKKPEKGKLPDKKIVDAIRAAHENGGITKSKGWGYKWNEEIAKRLMPAAHTTAYTAMKLLDLKIPGKYFAMSRTYRPDVIDATHSIEFVQLDGIVVDESLSFRELLGILKQFALEIADAKKVKFYPDYYPFTEPSVQLSAKHPEFGWMEFAGAGIFRPEITENLGIKQRVLAWGMGIDRLAMFKLGIKDIRELFSQNLEWLRNVALR</sequence>
<reference evidence="13 14" key="1">
    <citation type="submission" date="2018-06" db="EMBL/GenBank/DDBJ databases">
        <title>Extensive metabolic versatility and redundancy in microbially diverse, dynamic hydrothermal sediments.</title>
        <authorList>
            <person name="Dombrowski N."/>
            <person name="Teske A."/>
            <person name="Baker B.J."/>
        </authorList>
    </citation>
    <scope>NUCLEOTIDE SEQUENCE [LARGE SCALE GENOMIC DNA]</scope>
    <source>
        <strain evidence="13">B51_G17</strain>
    </source>
</reference>
<evidence type="ECO:0000256" key="4">
    <source>
        <dbReference type="ARBA" id="ARBA00022490"/>
    </source>
</evidence>
<dbReference type="EC" id="6.1.1.20" evidence="3"/>
<evidence type="ECO:0000259" key="12">
    <source>
        <dbReference type="PROSITE" id="PS50862"/>
    </source>
</evidence>
<proteinExistence type="inferred from homology"/>
<keyword evidence="6" id="KW-0479">Metal-binding</keyword>
<comment type="subcellular location">
    <subcellularLocation>
        <location evidence="1">Cytoplasm</location>
    </subcellularLocation>
</comment>
<evidence type="ECO:0000256" key="7">
    <source>
        <dbReference type="ARBA" id="ARBA00022741"/>
    </source>
</evidence>
<dbReference type="GO" id="GO:0006432">
    <property type="term" value="P:phenylalanyl-tRNA aminoacylation"/>
    <property type="evidence" value="ECO:0007669"/>
    <property type="project" value="InterPro"/>
</dbReference>
<dbReference type="Proteomes" id="UP000278031">
    <property type="component" value="Unassembled WGS sequence"/>
</dbReference>
<evidence type="ECO:0000256" key="3">
    <source>
        <dbReference type="ARBA" id="ARBA00012814"/>
    </source>
</evidence>
<evidence type="ECO:0000256" key="11">
    <source>
        <dbReference type="ARBA" id="ARBA00023146"/>
    </source>
</evidence>
<dbReference type="PROSITE" id="PS50862">
    <property type="entry name" value="AA_TRNA_LIGASE_II"/>
    <property type="match status" value="1"/>
</dbReference>
<evidence type="ECO:0000256" key="10">
    <source>
        <dbReference type="ARBA" id="ARBA00022917"/>
    </source>
</evidence>
<comment type="caution">
    <text evidence="13">The sequence shown here is derived from an EMBL/GenBank/DDBJ whole genome shotgun (WGS) entry which is preliminary data.</text>
</comment>
<dbReference type="InterPro" id="IPR045864">
    <property type="entry name" value="aa-tRNA-synth_II/BPL/LPL"/>
</dbReference>
<name>A0A497JH38_9ARCH</name>
<dbReference type="GO" id="GO:0005737">
    <property type="term" value="C:cytoplasm"/>
    <property type="evidence" value="ECO:0007669"/>
    <property type="project" value="UniProtKB-SubCell"/>
</dbReference>
<dbReference type="CDD" id="cd00496">
    <property type="entry name" value="PheRS_alpha_core"/>
    <property type="match status" value="1"/>
</dbReference>
<evidence type="ECO:0000256" key="5">
    <source>
        <dbReference type="ARBA" id="ARBA00022598"/>
    </source>
</evidence>
<keyword evidence="4" id="KW-0963">Cytoplasm</keyword>
<organism evidence="13 14">
    <name type="scientific">Candidatus Iainarchaeum sp</name>
    <dbReference type="NCBI Taxonomy" id="3101447"/>
    <lineage>
        <taxon>Archaea</taxon>
        <taxon>Candidatus Iainarchaeota</taxon>
        <taxon>Candidatus Iainarchaeia</taxon>
        <taxon>Candidatus Iainarchaeales</taxon>
        <taxon>Candidatus Iainarchaeaceae</taxon>
        <taxon>Candidatus Iainarchaeum</taxon>
    </lineage>
</organism>
<dbReference type="SUPFAM" id="SSF55681">
    <property type="entry name" value="Class II aaRS and biotin synthetases"/>
    <property type="match status" value="1"/>
</dbReference>
<evidence type="ECO:0000256" key="8">
    <source>
        <dbReference type="ARBA" id="ARBA00022840"/>
    </source>
</evidence>
<evidence type="ECO:0000256" key="9">
    <source>
        <dbReference type="ARBA" id="ARBA00022842"/>
    </source>
</evidence>
<dbReference type="NCBIfam" id="TIGR00468">
    <property type="entry name" value="pheS"/>
    <property type="match status" value="1"/>
</dbReference>
<dbReference type="InterPro" id="IPR006195">
    <property type="entry name" value="aa-tRNA-synth_II"/>
</dbReference>
<dbReference type="Pfam" id="PF01409">
    <property type="entry name" value="tRNA-synt_2d"/>
    <property type="match status" value="1"/>
</dbReference>
<feature type="non-terminal residue" evidence="13">
    <location>
        <position position="1"/>
    </location>
</feature>
<dbReference type="AlphaFoldDB" id="A0A497JH38"/>
<dbReference type="InterPro" id="IPR004529">
    <property type="entry name" value="Phe-tRNA-synth_IIc_asu"/>
</dbReference>
<dbReference type="GO" id="GO:0046872">
    <property type="term" value="F:metal ion binding"/>
    <property type="evidence" value="ECO:0007669"/>
    <property type="project" value="UniProtKB-KW"/>
</dbReference>
<feature type="domain" description="Aminoacyl-transfer RNA synthetases class-II family profile" evidence="12">
    <location>
        <begin position="15"/>
        <end position="240"/>
    </location>
</feature>
<evidence type="ECO:0000313" key="14">
    <source>
        <dbReference type="Proteomes" id="UP000278031"/>
    </source>
</evidence>
<keyword evidence="8" id="KW-0067">ATP-binding</keyword>
<dbReference type="GO" id="GO:0004826">
    <property type="term" value="F:phenylalanine-tRNA ligase activity"/>
    <property type="evidence" value="ECO:0007669"/>
    <property type="project" value="UniProtKB-EC"/>
</dbReference>
<comment type="similarity">
    <text evidence="2">Belongs to the class-II aminoacyl-tRNA synthetase family. Phe-tRNA synthetase alpha subunit type 2 subfamily.</text>
</comment>
<dbReference type="GO" id="GO:0005524">
    <property type="term" value="F:ATP binding"/>
    <property type="evidence" value="ECO:0007669"/>
    <property type="project" value="UniProtKB-KW"/>
</dbReference>
<keyword evidence="9" id="KW-0460">Magnesium</keyword>
<accession>A0A497JH38</accession>
<keyword evidence="10" id="KW-0648">Protein biosynthesis</keyword>
<evidence type="ECO:0000256" key="2">
    <source>
        <dbReference type="ARBA" id="ARBA00006703"/>
    </source>
</evidence>
<dbReference type="NCBIfam" id="NF003210">
    <property type="entry name" value="PRK04172.1"/>
    <property type="match status" value="1"/>
</dbReference>
<keyword evidence="11" id="KW-0030">Aminoacyl-tRNA synthetase</keyword>
<dbReference type="EMBL" id="QMWP01000065">
    <property type="protein sequence ID" value="RLG70377.1"/>
    <property type="molecule type" value="Genomic_DNA"/>
</dbReference>
<keyword evidence="7" id="KW-0547">Nucleotide-binding</keyword>
<evidence type="ECO:0000256" key="1">
    <source>
        <dbReference type="ARBA" id="ARBA00004496"/>
    </source>
</evidence>
<evidence type="ECO:0000256" key="6">
    <source>
        <dbReference type="ARBA" id="ARBA00022723"/>
    </source>
</evidence>
<evidence type="ECO:0000313" key="13">
    <source>
        <dbReference type="EMBL" id="RLG70377.1"/>
    </source>
</evidence>
<keyword evidence="5 13" id="KW-0436">Ligase</keyword>
<protein>
    <recommendedName>
        <fullName evidence="3">phenylalanine--tRNA ligase</fullName>
        <ecNumber evidence="3">6.1.1.20</ecNumber>
    </recommendedName>
</protein>